<keyword evidence="1 2" id="KW-0808">Transferase</keyword>
<evidence type="ECO:0000256" key="1">
    <source>
        <dbReference type="PIRNR" id="PIRNR009451"/>
    </source>
</evidence>
<dbReference type="EC" id="2.8.3.10" evidence="1"/>
<dbReference type="InterPro" id="IPR006472">
    <property type="entry name" value="Citrate_lyase_asu"/>
</dbReference>
<dbReference type="SUPFAM" id="SSF100950">
    <property type="entry name" value="NagB/RpiA/CoA transferase-like"/>
    <property type="match status" value="2"/>
</dbReference>
<dbReference type="Gene3D" id="3.40.1080.10">
    <property type="entry name" value="Glutaconate Coenzyme A-transferase"/>
    <property type="match status" value="2"/>
</dbReference>
<dbReference type="GO" id="GO:0009346">
    <property type="term" value="C:ATP-independent citrate lyase complex"/>
    <property type="evidence" value="ECO:0007669"/>
    <property type="project" value="UniProtKB-UniRule"/>
</dbReference>
<dbReference type="GO" id="GO:0006084">
    <property type="term" value="P:acetyl-CoA metabolic process"/>
    <property type="evidence" value="ECO:0007669"/>
    <property type="project" value="UniProtKB-UniRule"/>
</dbReference>
<reference evidence="2 3" key="1">
    <citation type="submission" date="2020-09" db="EMBL/GenBank/DDBJ databases">
        <title>Characterization of Treponema spp. from bovine digital dermatitis in Korea.</title>
        <authorList>
            <person name="Espiritu H.M."/>
            <person name="Cho Y.I."/>
            <person name="Mamuad L."/>
        </authorList>
    </citation>
    <scope>NUCLEOTIDE SEQUENCE [LARGE SCALE GENOMIC DNA]</scope>
    <source>
        <strain evidence="2 3">KS1</strain>
    </source>
</reference>
<dbReference type="NCBIfam" id="TIGR01584">
    <property type="entry name" value="citF"/>
    <property type="match status" value="1"/>
</dbReference>
<protein>
    <recommendedName>
        <fullName evidence="1">Citrate lyase alpha chain</fullName>
        <shortName evidence="1">Citrase alpha chain</shortName>
        <ecNumber evidence="1">2.8.3.10</ecNumber>
        <ecNumber evidence="1">4.1.3.6</ecNumber>
    </recommendedName>
    <alternativeName>
        <fullName evidence="1">Citrate (pro-3S)-lyase alpha chain</fullName>
    </alternativeName>
    <alternativeName>
        <fullName evidence="1">Citrate CoA-transferase subunit</fullName>
    </alternativeName>
</protein>
<evidence type="ECO:0000313" key="2">
    <source>
        <dbReference type="EMBL" id="QOW59988.1"/>
    </source>
</evidence>
<name>A0A7S6WMQ1_9SPIR</name>
<dbReference type="Pfam" id="PF04223">
    <property type="entry name" value="CitF"/>
    <property type="match status" value="1"/>
</dbReference>
<sequence>MKNILGREGLDNPFKGAFANKKNNKYNITKNVTPVFGKTLAEALDEINPHDGMTVSFHHHLRNGDYVLDMVMREFQKRGIKDITVMASSIFPCHEILVDLMKDGTVTGLITSYMSGPVAKAVSRGECKDPVIMTTHGGRPRMILEKEVCIDAAFLAAPAVDDEGNISGSEGKSFCGSLGYAVADAQCAKHTVAITDYRTKKVKNADIKGCFVNTVVEVERIGDPTGIVSGTTQITKDPIGLKIARNCRTLIEHSGLFKNGFSMQTGAGGISLAVANEMYGAMKEKNIKGSFASGGITGYFVKMLEEGLFENLYDVQCFDLAAVDSTEKNAGSHHKISADMYANPNNPEHVAGKLDVVILGASEIDLDFNVNVTTGSDGIILGGSGGHADTAAGAKLSIIVSKLFNARVSCLVEKVRTVTTPGETIDAFVTERGIAINPKHSDLIKKLKEETDLEIKTMEELKEIVEKFTGKPKVLPRSEEIIGISTYRDGTVLDVINKV</sequence>
<comment type="subcellular location">
    <subcellularLocation>
        <location evidence="1">Cytoplasm</location>
    </subcellularLocation>
</comment>
<dbReference type="PIRSF" id="PIRSF009451">
    <property type="entry name" value="Citrt_lyas_alpha"/>
    <property type="match status" value="1"/>
</dbReference>
<dbReference type="InterPro" id="IPR037171">
    <property type="entry name" value="NagB/RpiA_transferase-like"/>
</dbReference>
<evidence type="ECO:0000313" key="3">
    <source>
        <dbReference type="Proteomes" id="UP000593915"/>
    </source>
</evidence>
<dbReference type="AlphaFoldDB" id="A0A7S6WMQ1"/>
<keyword evidence="1" id="KW-0963">Cytoplasm</keyword>
<organism evidence="2 3">
    <name type="scientific">Treponema pedis</name>
    <dbReference type="NCBI Taxonomy" id="409322"/>
    <lineage>
        <taxon>Bacteria</taxon>
        <taxon>Pseudomonadati</taxon>
        <taxon>Spirochaetota</taxon>
        <taxon>Spirochaetia</taxon>
        <taxon>Spirochaetales</taxon>
        <taxon>Treponemataceae</taxon>
        <taxon>Treponema</taxon>
    </lineage>
</organism>
<dbReference type="Proteomes" id="UP000593915">
    <property type="component" value="Chromosome"/>
</dbReference>
<dbReference type="EC" id="4.1.3.6" evidence="1"/>
<dbReference type="GO" id="GO:0005737">
    <property type="term" value="C:cytoplasm"/>
    <property type="evidence" value="ECO:0007669"/>
    <property type="project" value="UniProtKB-SubCell"/>
</dbReference>
<keyword evidence="1 2" id="KW-0456">Lyase</keyword>
<dbReference type="PANTHER" id="PTHR40596">
    <property type="entry name" value="CITRATE LYASE ALPHA CHAIN"/>
    <property type="match status" value="1"/>
</dbReference>
<dbReference type="PANTHER" id="PTHR40596:SF1">
    <property type="entry name" value="CITRATE LYASE ALPHA CHAIN"/>
    <property type="match status" value="1"/>
</dbReference>
<proteinExistence type="predicted"/>
<dbReference type="EMBL" id="CP061839">
    <property type="protein sequence ID" value="QOW59988.1"/>
    <property type="molecule type" value="Genomic_DNA"/>
</dbReference>
<gene>
    <name evidence="2" type="primary">citF</name>
    <name evidence="2" type="ORF">IFE08_08995</name>
</gene>
<comment type="catalytic activity">
    <reaction evidence="1">
        <text>citrate + acetyl-CoA = (3S)-citryl-CoA + acetate</text>
        <dbReference type="Rhea" id="RHEA:19405"/>
        <dbReference type="ChEBI" id="CHEBI:16947"/>
        <dbReference type="ChEBI" id="CHEBI:30089"/>
        <dbReference type="ChEBI" id="CHEBI:57288"/>
        <dbReference type="ChEBI" id="CHEBI:57321"/>
        <dbReference type="EC" id="2.8.3.10"/>
    </reaction>
</comment>
<dbReference type="RefSeq" id="WP_194075616.1">
    <property type="nucleotide sequence ID" value="NZ_CP061839.1"/>
</dbReference>
<accession>A0A7S6WMQ1</accession>
<comment type="catalytic activity">
    <reaction evidence="1">
        <text>citrate = oxaloacetate + acetate</text>
        <dbReference type="Rhea" id="RHEA:10760"/>
        <dbReference type="ChEBI" id="CHEBI:16452"/>
        <dbReference type="ChEBI" id="CHEBI:16947"/>
        <dbReference type="ChEBI" id="CHEBI:30089"/>
        <dbReference type="EC" id="4.1.3.6"/>
    </reaction>
</comment>
<dbReference type="GO" id="GO:0008814">
    <property type="term" value="F:citrate CoA-transferase activity"/>
    <property type="evidence" value="ECO:0007669"/>
    <property type="project" value="UniProtKB-UniRule"/>
</dbReference>
<dbReference type="GO" id="GO:0008815">
    <property type="term" value="F:citrate (pro-3S)-lyase activity"/>
    <property type="evidence" value="ECO:0007669"/>
    <property type="project" value="UniProtKB-UniRule"/>
</dbReference>